<keyword evidence="3" id="KW-1185">Reference proteome</keyword>
<name>A0AAF0X298_DAUCS</name>
<dbReference type="Proteomes" id="UP000077755">
    <property type="component" value="Chromosome 5"/>
</dbReference>
<dbReference type="GO" id="GO:0003677">
    <property type="term" value="F:DNA binding"/>
    <property type="evidence" value="ECO:0007669"/>
    <property type="project" value="InterPro"/>
</dbReference>
<dbReference type="EMBL" id="CP093347">
    <property type="protein sequence ID" value="WOH00090.1"/>
    <property type="molecule type" value="Genomic_DNA"/>
</dbReference>
<reference evidence="2" key="1">
    <citation type="journal article" date="2016" name="Nat. Genet.">
        <title>A high-quality carrot genome assembly provides new insights into carotenoid accumulation and asterid genome evolution.</title>
        <authorList>
            <person name="Iorizzo M."/>
            <person name="Ellison S."/>
            <person name="Senalik D."/>
            <person name="Zeng P."/>
            <person name="Satapoomin P."/>
            <person name="Huang J."/>
            <person name="Bowman M."/>
            <person name="Iovene M."/>
            <person name="Sanseverino W."/>
            <person name="Cavagnaro P."/>
            <person name="Yildiz M."/>
            <person name="Macko-Podgorni A."/>
            <person name="Moranska E."/>
            <person name="Grzebelus E."/>
            <person name="Grzebelus D."/>
            <person name="Ashrafi H."/>
            <person name="Zheng Z."/>
            <person name="Cheng S."/>
            <person name="Spooner D."/>
            <person name="Van Deynze A."/>
            <person name="Simon P."/>
        </authorList>
    </citation>
    <scope>NUCLEOTIDE SEQUENCE</scope>
    <source>
        <tissue evidence="2">Leaf</tissue>
    </source>
</reference>
<evidence type="ECO:0000313" key="3">
    <source>
        <dbReference type="Proteomes" id="UP000077755"/>
    </source>
</evidence>
<dbReference type="Pfam" id="PF14372">
    <property type="entry name" value="hAT-like_RNase-H"/>
    <property type="match status" value="1"/>
</dbReference>
<dbReference type="InterPro" id="IPR012337">
    <property type="entry name" value="RNaseH-like_sf"/>
</dbReference>
<accession>A0AAF0X298</accession>
<dbReference type="SUPFAM" id="SSF53098">
    <property type="entry name" value="Ribonuclease H-like"/>
    <property type="match status" value="1"/>
</dbReference>
<proteinExistence type="predicted"/>
<gene>
    <name evidence="2" type="ORF">DCAR_0519446</name>
</gene>
<dbReference type="AlphaFoldDB" id="A0AAF0X298"/>
<dbReference type="PANTHER" id="PTHR23272:SF182">
    <property type="entry name" value="OS09G0381850 PROTEIN"/>
    <property type="match status" value="1"/>
</dbReference>
<dbReference type="PANTHER" id="PTHR23272">
    <property type="entry name" value="BED FINGER-RELATED"/>
    <property type="match status" value="1"/>
</dbReference>
<organism evidence="2 3">
    <name type="scientific">Daucus carota subsp. sativus</name>
    <name type="common">Carrot</name>
    <dbReference type="NCBI Taxonomy" id="79200"/>
    <lineage>
        <taxon>Eukaryota</taxon>
        <taxon>Viridiplantae</taxon>
        <taxon>Streptophyta</taxon>
        <taxon>Embryophyta</taxon>
        <taxon>Tracheophyta</taxon>
        <taxon>Spermatophyta</taxon>
        <taxon>Magnoliopsida</taxon>
        <taxon>eudicotyledons</taxon>
        <taxon>Gunneridae</taxon>
        <taxon>Pentapetalae</taxon>
        <taxon>asterids</taxon>
        <taxon>campanulids</taxon>
        <taxon>Apiales</taxon>
        <taxon>Apiaceae</taxon>
        <taxon>Apioideae</taxon>
        <taxon>Scandiceae</taxon>
        <taxon>Daucinae</taxon>
        <taxon>Daucus</taxon>
        <taxon>Daucus sect. Daucus</taxon>
    </lineage>
</organism>
<protein>
    <recommendedName>
        <fullName evidence="1">hAT-like transposase RNase-H fold domain-containing protein</fullName>
    </recommendedName>
</protein>
<evidence type="ECO:0000313" key="2">
    <source>
        <dbReference type="EMBL" id="WOH00090.1"/>
    </source>
</evidence>
<reference evidence="2" key="2">
    <citation type="submission" date="2022-03" db="EMBL/GenBank/DDBJ databases">
        <title>Draft title - Genomic analysis of global carrot germplasm unveils the trajectory of domestication and the origin of high carotenoid orange carrot.</title>
        <authorList>
            <person name="Iorizzo M."/>
            <person name="Ellison S."/>
            <person name="Senalik D."/>
            <person name="Macko-Podgorni A."/>
            <person name="Grzebelus D."/>
            <person name="Bostan H."/>
            <person name="Rolling W."/>
            <person name="Curaba J."/>
            <person name="Simon P."/>
        </authorList>
    </citation>
    <scope>NUCLEOTIDE SEQUENCE</scope>
    <source>
        <tissue evidence="2">Leaf</tissue>
    </source>
</reference>
<sequence>MSIVSRVRDGIKYIGFSEGRRKKWAEIMNVSTRWNTTYHMLYCGLQFKQVFPRYAVWDKSFREYVPSEEDWVKVGHVCSLLRVFDDATRIVSGSEYPTSNLFLSELKMLKELLNKKVVNSNSYMREMDNTMQEKFNKFWGGGK</sequence>
<dbReference type="InterPro" id="IPR025525">
    <property type="entry name" value="hAT-like_transposase_RNase-H"/>
</dbReference>
<feature type="domain" description="hAT-like transposase RNase-H fold" evidence="1">
    <location>
        <begin position="92"/>
        <end position="139"/>
    </location>
</feature>
<evidence type="ECO:0000259" key="1">
    <source>
        <dbReference type="Pfam" id="PF14372"/>
    </source>
</evidence>